<name>A0A8D8SBV3_9HEMI</name>
<dbReference type="SUPFAM" id="SSF53098">
    <property type="entry name" value="Ribonuclease H-like"/>
    <property type="match status" value="1"/>
</dbReference>
<dbReference type="PANTHER" id="PTHR45913">
    <property type="entry name" value="EPM2A-INTERACTING PROTEIN 1"/>
    <property type="match status" value="1"/>
</dbReference>
<accession>A0A8D8SBV3</accession>
<proteinExistence type="predicted"/>
<evidence type="ECO:0000313" key="1">
    <source>
        <dbReference type="EMBL" id="CAG6664972.1"/>
    </source>
</evidence>
<protein>
    <submittedName>
        <fullName evidence="1">Zinc finger BED domain-containing protein 5</fullName>
    </submittedName>
</protein>
<dbReference type="PANTHER" id="PTHR45913:SF19">
    <property type="entry name" value="LOW QUALITY PROTEIN: ZINC FINGER BED DOMAIN-CONTAINING PROTEIN 5-LIKE"/>
    <property type="match status" value="1"/>
</dbReference>
<reference evidence="1" key="1">
    <citation type="submission" date="2021-05" db="EMBL/GenBank/DDBJ databases">
        <authorList>
            <person name="Alioto T."/>
            <person name="Alioto T."/>
            <person name="Gomez Garrido J."/>
        </authorList>
    </citation>
    <scope>NUCLEOTIDE SEQUENCE</scope>
</reference>
<sequence>MGSDHHNLLLHTEIRWLSRGKVLDRLFELREEVKLFLEEQKKPKLSEWFHDEDWLLKLAYLTDMFTKLNETNLSLQGKNITIFQARDKIKALIKKLDFWIQCVEEDDFSCFPRLNQFLVENEVTATLHQDKIKEHLKSLKSELTKYFPNFTEDSEDAWIRDPFTVEKKPKSLRAIDYELLLEITIEEEYGTMTKKAMRVLLPFSTTYLCETGFSAYTRTKDVFRNKLNAAPDIRIQLSDITPDLTAVMKGSMQKYHSSHH</sequence>
<dbReference type="InterPro" id="IPR012337">
    <property type="entry name" value="RNaseH-like_sf"/>
</dbReference>
<dbReference type="AlphaFoldDB" id="A0A8D8SBV3"/>
<dbReference type="EMBL" id="HBUF01208991">
    <property type="protein sequence ID" value="CAG6664972.1"/>
    <property type="molecule type" value="Transcribed_RNA"/>
</dbReference>
<organism evidence="1">
    <name type="scientific">Cacopsylla melanoneura</name>
    <dbReference type="NCBI Taxonomy" id="428564"/>
    <lineage>
        <taxon>Eukaryota</taxon>
        <taxon>Metazoa</taxon>
        <taxon>Ecdysozoa</taxon>
        <taxon>Arthropoda</taxon>
        <taxon>Hexapoda</taxon>
        <taxon>Insecta</taxon>
        <taxon>Pterygota</taxon>
        <taxon>Neoptera</taxon>
        <taxon>Paraneoptera</taxon>
        <taxon>Hemiptera</taxon>
        <taxon>Sternorrhyncha</taxon>
        <taxon>Psylloidea</taxon>
        <taxon>Psyllidae</taxon>
        <taxon>Psyllinae</taxon>
        <taxon>Cacopsylla</taxon>
    </lineage>
</organism>